<feature type="compositionally biased region" description="Polar residues" evidence="4">
    <location>
        <begin position="460"/>
        <end position="473"/>
    </location>
</feature>
<dbReference type="InterPro" id="IPR045261">
    <property type="entry name" value="MORC_ATPase"/>
</dbReference>
<comment type="subcellular location">
    <subcellularLocation>
        <location evidence="1">Nucleus</location>
    </subcellularLocation>
</comment>
<dbReference type="Pfam" id="PF13589">
    <property type="entry name" value="HATPase_c_3"/>
    <property type="match status" value="1"/>
</dbReference>
<gene>
    <name evidence="6" type="ORF">AGOR_G00251190</name>
</gene>
<dbReference type="PANTHER" id="PTHR23336:SF17">
    <property type="entry name" value="MORC FAMILY CW-TYPE ZINC FINGER PROTEIN 3"/>
    <property type="match status" value="1"/>
</dbReference>
<dbReference type="PANTHER" id="PTHR23336">
    <property type="entry name" value="ZINC FINGER CW-TYPE COILED-COIL DOMAIN PROTEIN 3"/>
    <property type="match status" value="1"/>
</dbReference>
<dbReference type="Gene3D" id="3.30.565.10">
    <property type="entry name" value="Histidine kinase-like ATPase, C-terminal domain"/>
    <property type="match status" value="1"/>
</dbReference>
<keyword evidence="3" id="KW-0539">Nucleus</keyword>
<feature type="region of interest" description="Disordered" evidence="4">
    <location>
        <begin position="400"/>
        <end position="493"/>
    </location>
</feature>
<reference evidence="6" key="1">
    <citation type="submission" date="2021-01" db="EMBL/GenBank/DDBJ databases">
        <authorList>
            <person name="Zahm M."/>
            <person name="Roques C."/>
            <person name="Cabau C."/>
            <person name="Klopp C."/>
            <person name="Donnadieu C."/>
            <person name="Jouanno E."/>
            <person name="Lampietro C."/>
            <person name="Louis A."/>
            <person name="Herpin A."/>
            <person name="Echchiki A."/>
            <person name="Berthelot C."/>
            <person name="Parey E."/>
            <person name="Roest-Crollius H."/>
            <person name="Braasch I."/>
            <person name="Postlethwait J."/>
            <person name="Bobe J."/>
            <person name="Montfort J."/>
            <person name="Bouchez O."/>
            <person name="Begum T."/>
            <person name="Mejri S."/>
            <person name="Adams A."/>
            <person name="Chen W.-J."/>
            <person name="Guiguen Y."/>
        </authorList>
    </citation>
    <scope>NUCLEOTIDE SEQUENCE</scope>
    <source>
        <tissue evidence="6">Blood</tissue>
    </source>
</reference>
<accession>A0A8T3CBX2</accession>
<dbReference type="AlphaFoldDB" id="A0A8T3CBX2"/>
<organism evidence="6 7">
    <name type="scientific">Albula goreensis</name>
    <dbReference type="NCBI Taxonomy" id="1534307"/>
    <lineage>
        <taxon>Eukaryota</taxon>
        <taxon>Metazoa</taxon>
        <taxon>Chordata</taxon>
        <taxon>Craniata</taxon>
        <taxon>Vertebrata</taxon>
        <taxon>Euteleostomi</taxon>
        <taxon>Actinopterygii</taxon>
        <taxon>Neopterygii</taxon>
        <taxon>Teleostei</taxon>
        <taxon>Albuliformes</taxon>
        <taxon>Albulidae</taxon>
        <taxon>Albula</taxon>
    </lineage>
</organism>
<comment type="caution">
    <text evidence="6">The sequence shown here is derived from an EMBL/GenBank/DDBJ whole genome shotgun (WGS) entry which is preliminary data.</text>
</comment>
<evidence type="ECO:0000256" key="1">
    <source>
        <dbReference type="ARBA" id="ARBA00004123"/>
    </source>
</evidence>
<sequence>MAEPISGSIPLSALNPQYLHANSTSHTWPFSAIAELIDNAYDPDVNAKQLWIDWKRINDVDCLTFMDNGAGMDNEKMHQMLSFGFSNKQGVGGHAAVGLYGNGFKSGSMRLGKDTIVFSKNQDGMTVGLLSQSYLQAIGARYVVVPIVTFKKDGEDKFSAMPEHSNSLKAILEHSLFGTVEAVLSEFKAIDDGSAAAGQSCSGTRIIIWNLRRSGDGQMEFDFETDKNDIQIPFNDCTDGREGTSARPKSVPPMQYSLRAYCSILYLRPWMQIIIRGAKVKTQLVSKSLAHTITDQYTPQFLKQSIRIIFGYNTKSKEQYGIMMYHKNRLIRAYQRVGCQLKANAMAVGVIGIIECDFLKPTHNKQDFDDTEEYRKIKYNLGVKLKEYWEEIRYKRKAENPNSTTEVKDIEKTPDQQWDSEYRSCRVPEEPEEPGQEQPYEKTFKKQEKKKKEQQKRNRQMISEDTEQSQSPFATPVKESGTRQSTRAGLRRT</sequence>
<dbReference type="Pfam" id="PF17942">
    <property type="entry name" value="Morc6_S5"/>
    <property type="match status" value="1"/>
</dbReference>
<dbReference type="GO" id="GO:0016887">
    <property type="term" value="F:ATP hydrolysis activity"/>
    <property type="evidence" value="ECO:0007669"/>
    <property type="project" value="InterPro"/>
</dbReference>
<evidence type="ECO:0000259" key="5">
    <source>
        <dbReference type="Pfam" id="PF17942"/>
    </source>
</evidence>
<feature type="compositionally biased region" description="Basic and acidic residues" evidence="4">
    <location>
        <begin position="406"/>
        <end position="429"/>
    </location>
</feature>
<evidence type="ECO:0000256" key="3">
    <source>
        <dbReference type="ARBA" id="ARBA00023242"/>
    </source>
</evidence>
<protein>
    <recommendedName>
        <fullName evidence="5">Morc S5 domain-containing protein</fullName>
    </recommendedName>
</protein>
<evidence type="ECO:0000256" key="4">
    <source>
        <dbReference type="SAM" id="MobiDB-lite"/>
    </source>
</evidence>
<name>A0A8T3CBX2_9TELE</name>
<evidence type="ECO:0000256" key="2">
    <source>
        <dbReference type="ARBA" id="ARBA00023054"/>
    </source>
</evidence>
<evidence type="ECO:0000313" key="7">
    <source>
        <dbReference type="Proteomes" id="UP000829720"/>
    </source>
</evidence>
<dbReference type="EMBL" id="JAERUA010000025">
    <property type="protein sequence ID" value="KAI1882479.1"/>
    <property type="molecule type" value="Genomic_DNA"/>
</dbReference>
<dbReference type="SUPFAM" id="SSF55874">
    <property type="entry name" value="ATPase domain of HSP90 chaperone/DNA topoisomerase II/histidine kinase"/>
    <property type="match status" value="1"/>
</dbReference>
<keyword evidence="2" id="KW-0175">Coiled coil</keyword>
<dbReference type="GO" id="GO:0016605">
    <property type="term" value="C:PML body"/>
    <property type="evidence" value="ECO:0007669"/>
    <property type="project" value="TreeGrafter"/>
</dbReference>
<dbReference type="InterPro" id="IPR036890">
    <property type="entry name" value="HATPase_C_sf"/>
</dbReference>
<feature type="compositionally biased region" description="Basic residues" evidence="4">
    <location>
        <begin position="447"/>
        <end position="459"/>
    </location>
</feature>
<keyword evidence="7" id="KW-1185">Reference proteome</keyword>
<evidence type="ECO:0000313" key="6">
    <source>
        <dbReference type="EMBL" id="KAI1882479.1"/>
    </source>
</evidence>
<dbReference type="OrthoDB" id="757982at2759"/>
<dbReference type="Proteomes" id="UP000829720">
    <property type="component" value="Unassembled WGS sequence"/>
</dbReference>
<proteinExistence type="predicted"/>
<feature type="domain" description="Morc S5" evidence="5">
    <location>
        <begin position="256"/>
        <end position="389"/>
    </location>
</feature>
<dbReference type="InterPro" id="IPR041006">
    <property type="entry name" value="Morc_S5"/>
</dbReference>